<accession>A0AAI8YKV2</accession>
<dbReference type="GO" id="GO:0032040">
    <property type="term" value="C:small-subunit processome"/>
    <property type="evidence" value="ECO:0007669"/>
    <property type="project" value="TreeGrafter"/>
</dbReference>
<feature type="domain" description="Nrap protein" evidence="3">
    <location>
        <begin position="292"/>
        <end position="403"/>
    </location>
</feature>
<evidence type="ECO:0000313" key="5">
    <source>
        <dbReference type="Proteomes" id="UP001295740"/>
    </source>
</evidence>
<dbReference type="GO" id="GO:0006364">
    <property type="term" value="P:rRNA processing"/>
    <property type="evidence" value="ECO:0007669"/>
    <property type="project" value="UniProtKB-KW"/>
</dbReference>
<comment type="caution">
    <text evidence="4">The sequence shown here is derived from an EMBL/GenBank/DDBJ whole genome shotgun (WGS) entry which is preliminary data.</text>
</comment>
<evidence type="ECO:0000259" key="3">
    <source>
        <dbReference type="Pfam" id="PF17407"/>
    </source>
</evidence>
<dbReference type="GO" id="GO:0006409">
    <property type="term" value="P:tRNA export from nucleus"/>
    <property type="evidence" value="ECO:0007669"/>
    <property type="project" value="TreeGrafter"/>
</dbReference>
<name>A0AAI8YKV2_9PEZI</name>
<dbReference type="InterPro" id="IPR035371">
    <property type="entry name" value="Nrap_D6"/>
</dbReference>
<dbReference type="EMBL" id="CAUWAG010000011">
    <property type="protein sequence ID" value="CAJ2508328.1"/>
    <property type="molecule type" value="Genomic_DNA"/>
</dbReference>
<comment type="subcellular location">
    <subcellularLocation>
        <location evidence="1">Nucleus</location>
        <location evidence="1">Nucleolus</location>
    </subcellularLocation>
</comment>
<evidence type="ECO:0000313" key="4">
    <source>
        <dbReference type="EMBL" id="CAJ2508328.1"/>
    </source>
</evidence>
<dbReference type="InterPro" id="IPR035369">
    <property type="entry name" value="Nrap_D4"/>
</dbReference>
<keyword evidence="5" id="KW-1185">Reference proteome</keyword>
<evidence type="ECO:0000259" key="2">
    <source>
        <dbReference type="Pfam" id="PF17405"/>
    </source>
</evidence>
<dbReference type="Proteomes" id="UP001295740">
    <property type="component" value="Unassembled WGS sequence"/>
</dbReference>
<dbReference type="AlphaFoldDB" id="A0AAI8YKV2"/>
<dbReference type="GO" id="GO:0003723">
    <property type="term" value="F:RNA binding"/>
    <property type="evidence" value="ECO:0007669"/>
    <property type="project" value="UniProtKB-KW"/>
</dbReference>
<proteinExistence type="inferred from homology"/>
<dbReference type="Gene3D" id="3.30.70.3030">
    <property type="match status" value="1"/>
</dbReference>
<feature type="domain" description="Nrap protein" evidence="2">
    <location>
        <begin position="109"/>
        <end position="186"/>
    </location>
</feature>
<organism evidence="4 5">
    <name type="scientific">Anthostomella pinea</name>
    <dbReference type="NCBI Taxonomy" id="933095"/>
    <lineage>
        <taxon>Eukaryota</taxon>
        <taxon>Fungi</taxon>
        <taxon>Dikarya</taxon>
        <taxon>Ascomycota</taxon>
        <taxon>Pezizomycotina</taxon>
        <taxon>Sordariomycetes</taxon>
        <taxon>Xylariomycetidae</taxon>
        <taxon>Xylariales</taxon>
        <taxon>Xylariaceae</taxon>
        <taxon>Anthostomella</taxon>
    </lineage>
</organism>
<keyword evidence="1" id="KW-0698">rRNA processing</keyword>
<evidence type="ECO:0000256" key="1">
    <source>
        <dbReference type="RuleBase" id="RU364032"/>
    </source>
</evidence>
<dbReference type="Pfam" id="PF17407">
    <property type="entry name" value="Nrap_D6"/>
    <property type="match status" value="1"/>
</dbReference>
<dbReference type="PANTHER" id="PTHR17972:SF0">
    <property type="entry name" value="NUCLEOLAR PROTEIN 6"/>
    <property type="match status" value="1"/>
</dbReference>
<dbReference type="PANTHER" id="PTHR17972">
    <property type="entry name" value="NUCLEOLAR RNA-ASSOCIATED PROTEIN"/>
    <property type="match status" value="1"/>
</dbReference>
<dbReference type="InterPro" id="IPR005554">
    <property type="entry name" value="NOL6/Upt22"/>
</dbReference>
<protein>
    <recommendedName>
        <fullName evidence="1">U3 small nucleolar RNA-associated protein 22</fullName>
    </recommendedName>
</protein>
<sequence>MSPTGSALVLPPLNSNWKQAAPAKIKPWECPVEPPLPPKIPAALRPTPGYARQYLYEAYEGRQIIHSVMYSDLFAQLLIPLTGRRSSAPSRRGAVTEIKGRGTSTATDSSIQPTKIAFLLKLSEQLQESSDGITARPVLENQDQDILNQAYSDIVDDTGAAFRMRIRHDREQTLLERQLEDNGSIRLLEKWFASYLLANHAADEVVDLMAVRPGNGELKQQVSAVRTRFQAWRKLVPSLGGTKVIAGRMTALAKAAVAEIDARRLELEPASLFASPLSDYPLVLARSIGKKRKGIANGTAFKNLELATLHDESIVSFDASRLSLEKFESLYGSAVLFFSGGNERPVIPGLESPQTAPTRWKVNLAYSTIPSKLFTGDEVPAGINKDAILAGMARIEGNSIEKIEANGHHSAACKAIPASSYEAVVAT</sequence>
<keyword evidence="1" id="KW-0694">RNA-binding</keyword>
<reference evidence="4" key="1">
    <citation type="submission" date="2023-10" db="EMBL/GenBank/DDBJ databases">
        <authorList>
            <person name="Hackl T."/>
        </authorList>
    </citation>
    <scope>NUCLEOTIDE SEQUENCE</scope>
</reference>
<gene>
    <name evidence="4" type="ORF">KHLLAP_LOCUS8796</name>
</gene>
<keyword evidence="1" id="KW-0690">Ribosome biogenesis</keyword>
<dbReference type="Pfam" id="PF17405">
    <property type="entry name" value="Nrap_D4"/>
    <property type="match status" value="1"/>
</dbReference>
<dbReference type="GO" id="GO:0032545">
    <property type="term" value="C:CURI complex"/>
    <property type="evidence" value="ECO:0007669"/>
    <property type="project" value="TreeGrafter"/>
</dbReference>
<comment type="similarity">
    <text evidence="1">Belongs to the NRAP family.</text>
</comment>
<keyword evidence="1" id="KW-0539">Nucleus</keyword>
<dbReference type="GO" id="GO:0034456">
    <property type="term" value="C:UTP-C complex"/>
    <property type="evidence" value="ECO:0007669"/>
    <property type="project" value="TreeGrafter"/>
</dbReference>
<keyword evidence="1" id="KW-0687">Ribonucleoprotein</keyword>